<dbReference type="PANTHER" id="PTHR15327">
    <property type="entry name" value="MICROFIBRIL-ASSOCIATED PROTEIN"/>
    <property type="match status" value="1"/>
</dbReference>
<dbReference type="Proteomes" id="UP000076078">
    <property type="component" value="Unassembled WGS sequence"/>
</dbReference>
<reference evidence="3 4" key="1">
    <citation type="submission" date="2015-12" db="EMBL/GenBank/DDBJ databases">
        <title>Dictyostelia acquired genes for synthesis and detection of signals that induce cell-type specialization by lateral gene transfer from prokaryotes.</title>
        <authorList>
            <person name="Gloeckner G."/>
            <person name="Schaap P."/>
        </authorList>
    </citation>
    <scope>NUCLEOTIDE SEQUENCE [LARGE SCALE GENOMIC DNA]</scope>
    <source>
        <strain evidence="3 4">TK</strain>
    </source>
</reference>
<feature type="compositionally biased region" description="Acidic residues" evidence="1">
    <location>
        <begin position="140"/>
        <end position="169"/>
    </location>
</feature>
<evidence type="ECO:0000313" key="3">
    <source>
        <dbReference type="EMBL" id="KYQ91928.1"/>
    </source>
</evidence>
<feature type="region of interest" description="Disordered" evidence="1">
    <location>
        <begin position="205"/>
        <end position="247"/>
    </location>
</feature>
<feature type="compositionally biased region" description="Basic and acidic residues" evidence="1">
    <location>
        <begin position="219"/>
        <end position="240"/>
    </location>
</feature>
<feature type="compositionally biased region" description="Low complexity" evidence="1">
    <location>
        <begin position="51"/>
        <end position="67"/>
    </location>
</feature>
<protein>
    <submittedName>
        <fullName evidence="3">Microfibrillar-associated protein 1-like protein</fullName>
    </submittedName>
</protein>
<evidence type="ECO:0000256" key="1">
    <source>
        <dbReference type="SAM" id="MobiDB-lite"/>
    </source>
</evidence>
<feature type="compositionally biased region" description="Basic and acidic residues" evidence="1">
    <location>
        <begin position="111"/>
        <end position="136"/>
    </location>
</feature>
<dbReference type="OrthoDB" id="1111734at2759"/>
<feature type="compositionally biased region" description="Polar residues" evidence="1">
    <location>
        <begin position="375"/>
        <end position="388"/>
    </location>
</feature>
<feature type="compositionally biased region" description="Basic and acidic residues" evidence="1">
    <location>
        <begin position="89"/>
        <end position="98"/>
    </location>
</feature>
<feature type="compositionally biased region" description="Polar residues" evidence="1">
    <location>
        <begin position="1"/>
        <end position="10"/>
    </location>
</feature>
<sequence length="394" mass="47098">MNNNQSIQKSEINDPRLNRFKNRNIESVDSRRSSNRHHTEDTDDQPRRGDTSINNSTDSGSSNSTGGRSKRVIHKTEILTSDNQNISTQDEKVIKHEINNNNNVEDDDDGDDRRKRAREKYLLKKKQEEEEKDKHLAMLPDEEADEDEEEGSSEYETDEEEEEEEEWDDTLPKLSLTFVKKEERGTIKSDEQFTKEEEEEFLKKEIEAEKKKQEAHRKLKEELDRDRKDQEIEEQEKLDNNDDDYGIDGESVEYERWFQRELLRVREEICQELQLDFDRLELERRRKMTDEEIAEEDKDRLTRQPKQKLKFMQKDYHRGAFFQDDEYIKNKDFSAPTGSDLFNRESLPQILQVKNFGKSGRTKYTHLADQDTSSKDSLYYQSQFQNKNNHNKYR</sequence>
<dbReference type="Pfam" id="PF06991">
    <property type="entry name" value="MFAP1"/>
    <property type="match status" value="1"/>
</dbReference>
<name>A0A151ZD95_TIELA</name>
<comment type="caution">
    <text evidence="3">The sequence shown here is derived from an EMBL/GenBank/DDBJ whole genome shotgun (WGS) entry which is preliminary data.</text>
</comment>
<feature type="domain" description="Micro-fibrillar-associated protein 1 C-terminal" evidence="2">
    <location>
        <begin position="162"/>
        <end position="372"/>
    </location>
</feature>
<feature type="region of interest" description="Disordered" evidence="1">
    <location>
        <begin position="367"/>
        <end position="394"/>
    </location>
</feature>
<evidence type="ECO:0000259" key="2">
    <source>
        <dbReference type="Pfam" id="PF06991"/>
    </source>
</evidence>
<feature type="compositionally biased region" description="Basic and acidic residues" evidence="1">
    <location>
        <begin position="11"/>
        <end position="50"/>
    </location>
</feature>
<dbReference type="InParanoid" id="A0A151ZD95"/>
<accession>A0A151ZD95</accession>
<gene>
    <name evidence="3" type="ORF">DLAC_07166</name>
</gene>
<dbReference type="InterPro" id="IPR009730">
    <property type="entry name" value="MFAP1_C"/>
</dbReference>
<dbReference type="OMA" id="FHNERAG"/>
<feature type="compositionally biased region" description="Polar residues" evidence="1">
    <location>
        <begin position="78"/>
        <end position="88"/>
    </location>
</feature>
<dbReference type="EMBL" id="LODT01000032">
    <property type="protein sequence ID" value="KYQ91928.1"/>
    <property type="molecule type" value="Genomic_DNA"/>
</dbReference>
<dbReference type="InterPro" id="IPR033194">
    <property type="entry name" value="MFAP1"/>
</dbReference>
<evidence type="ECO:0000313" key="4">
    <source>
        <dbReference type="Proteomes" id="UP000076078"/>
    </source>
</evidence>
<organism evidence="3 4">
    <name type="scientific">Tieghemostelium lacteum</name>
    <name type="common">Slime mold</name>
    <name type="synonym">Dictyostelium lacteum</name>
    <dbReference type="NCBI Taxonomy" id="361077"/>
    <lineage>
        <taxon>Eukaryota</taxon>
        <taxon>Amoebozoa</taxon>
        <taxon>Evosea</taxon>
        <taxon>Eumycetozoa</taxon>
        <taxon>Dictyostelia</taxon>
        <taxon>Dictyosteliales</taxon>
        <taxon>Raperosteliaceae</taxon>
        <taxon>Tieghemostelium</taxon>
    </lineage>
</organism>
<dbReference type="AlphaFoldDB" id="A0A151ZD95"/>
<feature type="region of interest" description="Disordered" evidence="1">
    <location>
        <begin position="1"/>
        <end position="175"/>
    </location>
</feature>
<dbReference type="STRING" id="361077.A0A151ZD95"/>
<keyword evidence="4" id="KW-1185">Reference proteome</keyword>
<proteinExistence type="predicted"/>